<dbReference type="STRING" id="4829.A0A168KTJ3"/>
<dbReference type="GO" id="GO:0008270">
    <property type="term" value="F:zinc ion binding"/>
    <property type="evidence" value="ECO:0007669"/>
    <property type="project" value="UniProtKB-KW"/>
</dbReference>
<dbReference type="PANTHER" id="PTHR33977:SF1">
    <property type="entry name" value="ZINC ION BINDING PROTEIN"/>
    <property type="match status" value="1"/>
</dbReference>
<name>A0A168KTJ3_ABSGL</name>
<dbReference type="InterPro" id="IPR007527">
    <property type="entry name" value="Znf_SWIM"/>
</dbReference>
<feature type="domain" description="SWIM-type" evidence="2">
    <location>
        <begin position="553"/>
        <end position="585"/>
    </location>
</feature>
<dbReference type="AlphaFoldDB" id="A0A168KTJ3"/>
<evidence type="ECO:0000259" key="2">
    <source>
        <dbReference type="PROSITE" id="PS50966"/>
    </source>
</evidence>
<dbReference type="EMBL" id="LT550315">
    <property type="protein sequence ID" value="SAL95413.1"/>
    <property type="molecule type" value="Genomic_DNA"/>
</dbReference>
<dbReference type="PANTHER" id="PTHR33977">
    <property type="entry name" value="ZINC ION BINDING PROTEIN"/>
    <property type="match status" value="1"/>
</dbReference>
<evidence type="ECO:0000256" key="1">
    <source>
        <dbReference type="PROSITE-ProRule" id="PRU00325"/>
    </source>
</evidence>
<dbReference type="OrthoDB" id="2289207at2759"/>
<keyword evidence="1" id="KW-0862">Zinc</keyword>
<reference evidence="3" key="1">
    <citation type="submission" date="2016-04" db="EMBL/GenBank/DDBJ databases">
        <authorList>
            <person name="Evans L.H."/>
            <person name="Alamgir A."/>
            <person name="Owens N."/>
            <person name="Weber N.D."/>
            <person name="Virtaneva K."/>
            <person name="Barbian K."/>
            <person name="Babar A."/>
            <person name="Rosenke K."/>
        </authorList>
    </citation>
    <scope>NUCLEOTIDE SEQUENCE [LARGE SCALE GENOMIC DNA]</scope>
    <source>
        <strain evidence="3">CBS 101.48</strain>
    </source>
</reference>
<accession>A0A168KTJ3</accession>
<keyword evidence="1" id="KW-0863">Zinc-finger</keyword>
<sequence>MSETTNSIKYSFTERYTPSYTQEEVVETFNNKLEFDNWMANEVNNHARFVLRKTYLPKSPVDAPYQVVQTDYYVCDHSGIPGLKPASENGGPPKRRRMVKKESKRVGCPAKFTVNVLNNGECKVTYQWIHLNHDPTEWEEIATEGLDDETRAWLQEQVDKQMNWRSISALLRMNHDEMDAVEEEIEQRGRFPRVMSINYRAVQNLVQSRINGLSRRNALDKRSVELWLEELSGKGGCSTLWKVHPNGGPFLVSWISPRQKKILEKAEEWCIDSTHKTCKSFIDGSDCYLFSIVVVNPVTRRGVPVCFFVTNMEAIPVLKEWLLWVAANNNLSVKRVMIDCSAAETAAIKEVFGSTVDILLCHWHIKRAWETHLKRDVKVANASDATKQLRNRVRASINNLMYCTSSEEFDNKWQEFKDQYVQCSVFVAYMTSQWIPKKTLWVKAWRLDATFQTNNYVESYHQVLKGKYLGKSRNLRVDRIIYILATQMVNDYRWDAMMVNYGAARASLKVFEVENKAKADRVAENEDVARLMIGDVDDTTFCCQSFTNQGISYRVSVANGTIASCSCPYNKGICKHMFLVSAVKMLPFLHQYRPVPSASSASSVSSVSSASSASSVPSVPSVPSASLASLASSAPVSEELLESLLLDTKEKSYQLGRLVEKAMTTARVQGSRLEDLEYLVHEQRTFLAKLQKLINPNSGPSKQT</sequence>
<gene>
    <name evidence="3" type="primary">ABSGL_00738.1 scaffold 925</name>
</gene>
<organism evidence="3">
    <name type="scientific">Absidia glauca</name>
    <name type="common">Pin mould</name>
    <dbReference type="NCBI Taxonomy" id="4829"/>
    <lineage>
        <taxon>Eukaryota</taxon>
        <taxon>Fungi</taxon>
        <taxon>Fungi incertae sedis</taxon>
        <taxon>Mucoromycota</taxon>
        <taxon>Mucoromycotina</taxon>
        <taxon>Mucoromycetes</taxon>
        <taxon>Mucorales</taxon>
        <taxon>Cunninghamellaceae</taxon>
        <taxon>Absidia</taxon>
    </lineage>
</organism>
<keyword evidence="1" id="KW-0479">Metal-binding</keyword>
<dbReference type="InParanoid" id="A0A168KTJ3"/>
<keyword evidence="4" id="KW-1185">Reference proteome</keyword>
<proteinExistence type="predicted"/>
<protein>
    <recommendedName>
        <fullName evidence="2">SWIM-type domain-containing protein</fullName>
    </recommendedName>
</protein>
<evidence type="ECO:0000313" key="3">
    <source>
        <dbReference type="EMBL" id="SAL95413.1"/>
    </source>
</evidence>
<dbReference type="Pfam" id="PF04434">
    <property type="entry name" value="SWIM"/>
    <property type="match status" value="1"/>
</dbReference>
<dbReference type="PROSITE" id="PS50966">
    <property type="entry name" value="ZF_SWIM"/>
    <property type="match status" value="1"/>
</dbReference>
<dbReference type="Proteomes" id="UP000078561">
    <property type="component" value="Unassembled WGS sequence"/>
</dbReference>
<evidence type="ECO:0000313" key="4">
    <source>
        <dbReference type="Proteomes" id="UP000078561"/>
    </source>
</evidence>